<dbReference type="SUPFAM" id="SSF63817">
    <property type="entry name" value="Sortase"/>
    <property type="match status" value="1"/>
</dbReference>
<organism evidence="2 3">
    <name type="scientific">candidate division WWE3 bacterium RIFCSPLOWO2_01_FULL_39_13</name>
    <dbReference type="NCBI Taxonomy" id="1802624"/>
    <lineage>
        <taxon>Bacteria</taxon>
        <taxon>Katanobacteria</taxon>
    </lineage>
</organism>
<dbReference type="Gene3D" id="2.40.260.10">
    <property type="entry name" value="Sortase"/>
    <property type="match status" value="1"/>
</dbReference>
<protein>
    <recommendedName>
        <fullName evidence="4">Sortase</fullName>
    </recommendedName>
</protein>
<comment type="caution">
    <text evidence="2">The sequence shown here is derived from an EMBL/GenBank/DDBJ whole genome shotgun (WGS) entry which is preliminary data.</text>
</comment>
<accession>A0A1F4V5W9</accession>
<dbReference type="NCBIfam" id="TIGR01076">
    <property type="entry name" value="sortase_fam"/>
    <property type="match status" value="1"/>
</dbReference>
<dbReference type="InterPro" id="IPR023365">
    <property type="entry name" value="Sortase_dom-sf"/>
</dbReference>
<dbReference type="InterPro" id="IPR005754">
    <property type="entry name" value="Sortase"/>
</dbReference>
<gene>
    <name evidence="2" type="ORF">A2982_00075</name>
</gene>
<evidence type="ECO:0000313" key="2">
    <source>
        <dbReference type="EMBL" id="OGC52003.1"/>
    </source>
</evidence>
<name>A0A1F4V5W9_UNCKA</name>
<dbReference type="EMBL" id="MEVH01000007">
    <property type="protein sequence ID" value="OGC52003.1"/>
    <property type="molecule type" value="Genomic_DNA"/>
</dbReference>
<evidence type="ECO:0000256" key="1">
    <source>
        <dbReference type="ARBA" id="ARBA00022801"/>
    </source>
</evidence>
<dbReference type="STRING" id="1802624.A2982_00075"/>
<keyword evidence="1" id="KW-0378">Hydrolase</keyword>
<dbReference type="GO" id="GO:0016787">
    <property type="term" value="F:hydrolase activity"/>
    <property type="evidence" value="ECO:0007669"/>
    <property type="project" value="UniProtKB-KW"/>
</dbReference>
<dbReference type="Proteomes" id="UP000178771">
    <property type="component" value="Unassembled WGS sequence"/>
</dbReference>
<dbReference type="InterPro" id="IPR042003">
    <property type="entry name" value="Sortase_E"/>
</dbReference>
<sequence>MILRLIIRTIANFLFTFGLGILIFTYAPLAYSEVRYLTAKNTETNYSIDDKRVDENISEGSESENVVPIVPVDKDFSVIITEIDVNAPVVKDVTTVNQNEYMDALKNGVAHARGTALPGQNGNMFIFAHSSLNFWQLGKYATVFNLLDKLEPGDSIIFYYEGKPYVYEVFQKKLVSGWDTRPFADEYDVPVVTLVTCYPPGTTKDRLIIKAKM</sequence>
<reference evidence="2 3" key="1">
    <citation type="journal article" date="2016" name="Nat. Commun.">
        <title>Thousands of microbial genomes shed light on interconnected biogeochemical processes in an aquifer system.</title>
        <authorList>
            <person name="Anantharaman K."/>
            <person name="Brown C.T."/>
            <person name="Hug L.A."/>
            <person name="Sharon I."/>
            <person name="Castelle C.J."/>
            <person name="Probst A.J."/>
            <person name="Thomas B.C."/>
            <person name="Singh A."/>
            <person name="Wilkins M.J."/>
            <person name="Karaoz U."/>
            <person name="Brodie E.L."/>
            <person name="Williams K.H."/>
            <person name="Hubbard S.S."/>
            <person name="Banfield J.F."/>
        </authorList>
    </citation>
    <scope>NUCLEOTIDE SEQUENCE [LARGE SCALE GENOMIC DNA]</scope>
</reference>
<dbReference type="Pfam" id="PF04203">
    <property type="entry name" value="Sortase"/>
    <property type="match status" value="1"/>
</dbReference>
<dbReference type="AlphaFoldDB" id="A0A1F4V5W9"/>
<proteinExistence type="predicted"/>
<evidence type="ECO:0000313" key="3">
    <source>
        <dbReference type="Proteomes" id="UP000178771"/>
    </source>
</evidence>
<dbReference type="CDD" id="cd05830">
    <property type="entry name" value="Sortase_E"/>
    <property type="match status" value="1"/>
</dbReference>
<evidence type="ECO:0008006" key="4">
    <source>
        <dbReference type="Google" id="ProtNLM"/>
    </source>
</evidence>